<evidence type="ECO:0000313" key="3">
    <source>
        <dbReference type="Proteomes" id="UP000299102"/>
    </source>
</evidence>
<dbReference type="OrthoDB" id="10060229at2759"/>
<dbReference type="Pfam" id="PF01823">
    <property type="entry name" value="MACPF"/>
    <property type="match status" value="1"/>
</dbReference>
<dbReference type="STRING" id="151549.A0A4C1Y6X8"/>
<evidence type="ECO:0000259" key="1">
    <source>
        <dbReference type="Pfam" id="PF01823"/>
    </source>
</evidence>
<reference evidence="2 3" key="1">
    <citation type="journal article" date="2019" name="Commun. Biol.">
        <title>The bagworm genome reveals a unique fibroin gene that provides high tensile strength.</title>
        <authorList>
            <person name="Kono N."/>
            <person name="Nakamura H."/>
            <person name="Ohtoshi R."/>
            <person name="Tomita M."/>
            <person name="Numata K."/>
            <person name="Arakawa K."/>
        </authorList>
    </citation>
    <scope>NUCLEOTIDE SEQUENCE [LARGE SCALE GENOMIC DNA]</scope>
</reference>
<dbReference type="EMBL" id="BGZK01001101">
    <property type="protein sequence ID" value="GBP71230.1"/>
    <property type="molecule type" value="Genomic_DNA"/>
</dbReference>
<gene>
    <name evidence="2" type="primary">tsl</name>
    <name evidence="2" type="ORF">EVAR_44868_1</name>
</gene>
<name>A0A4C1Y6X8_EUMVA</name>
<comment type="caution">
    <text evidence="2">The sequence shown here is derived from an EMBL/GenBank/DDBJ whole genome shotgun (WGS) entry which is preliminary data.</text>
</comment>
<evidence type="ECO:0000313" key="2">
    <source>
        <dbReference type="EMBL" id="GBP71230.1"/>
    </source>
</evidence>
<feature type="domain" description="MACPF" evidence="1">
    <location>
        <begin position="61"/>
        <end position="165"/>
    </location>
</feature>
<proteinExistence type="predicted"/>
<protein>
    <submittedName>
        <fullName evidence="2">Torso-like protein</fullName>
    </submittedName>
</protein>
<sequence>MTFQFCDTMDDLLNVYFKDFHIEGTDKPWKVFMGDWIMDEVARALGIEYGYDADRCCYVLAKVSKTVRAVQMDNLNYGAPVKIYVKNALQNLNVSNPEEIRQFMKSYGTHYINSYMTGDAIYQVFTYKKLAYKMLKQRMRRRNASAKLSLDDLRFYFSSYFLRQVGNVMVASGNKTLEKWARRNLRDSQYLYSRPSVLKLYYNPILAYKLKNSLDDAALLGLDLKILTPIFNSPADAFKYTEMVENDLKLWEVNA</sequence>
<accession>A0A4C1Y6X8</accession>
<dbReference type="AlphaFoldDB" id="A0A4C1Y6X8"/>
<dbReference type="InterPro" id="IPR020864">
    <property type="entry name" value="MACPF"/>
</dbReference>
<dbReference type="Proteomes" id="UP000299102">
    <property type="component" value="Unassembled WGS sequence"/>
</dbReference>
<keyword evidence="3" id="KW-1185">Reference proteome</keyword>
<organism evidence="2 3">
    <name type="scientific">Eumeta variegata</name>
    <name type="common">Bagworm moth</name>
    <name type="synonym">Eumeta japonica</name>
    <dbReference type="NCBI Taxonomy" id="151549"/>
    <lineage>
        <taxon>Eukaryota</taxon>
        <taxon>Metazoa</taxon>
        <taxon>Ecdysozoa</taxon>
        <taxon>Arthropoda</taxon>
        <taxon>Hexapoda</taxon>
        <taxon>Insecta</taxon>
        <taxon>Pterygota</taxon>
        <taxon>Neoptera</taxon>
        <taxon>Endopterygota</taxon>
        <taxon>Lepidoptera</taxon>
        <taxon>Glossata</taxon>
        <taxon>Ditrysia</taxon>
        <taxon>Tineoidea</taxon>
        <taxon>Psychidae</taxon>
        <taxon>Oiketicinae</taxon>
        <taxon>Eumeta</taxon>
    </lineage>
</organism>